<evidence type="ECO:0000313" key="3">
    <source>
        <dbReference type="Proteomes" id="UP001501414"/>
    </source>
</evidence>
<gene>
    <name evidence="2" type="ORF">GCM10009613_54890</name>
</gene>
<comment type="caution">
    <text evidence="2">The sequence shown here is derived from an EMBL/GenBank/DDBJ whole genome shotgun (WGS) entry which is preliminary data.</text>
</comment>
<evidence type="ECO:0008006" key="4">
    <source>
        <dbReference type="Google" id="ProtNLM"/>
    </source>
</evidence>
<dbReference type="EMBL" id="BAAAJK010000048">
    <property type="protein sequence ID" value="GAA1399399.1"/>
    <property type="molecule type" value="Genomic_DNA"/>
</dbReference>
<accession>A0ABN1Y8M5</accession>
<protein>
    <recommendedName>
        <fullName evidence="4">DUF4393 domain-containing protein</fullName>
    </recommendedName>
</protein>
<organism evidence="2 3">
    <name type="scientific">Pseudonocardia kongjuensis</name>
    <dbReference type="NCBI Taxonomy" id="102227"/>
    <lineage>
        <taxon>Bacteria</taxon>
        <taxon>Bacillati</taxon>
        <taxon>Actinomycetota</taxon>
        <taxon>Actinomycetes</taxon>
        <taxon>Pseudonocardiales</taxon>
        <taxon>Pseudonocardiaceae</taxon>
        <taxon>Pseudonocardia</taxon>
    </lineage>
</organism>
<proteinExistence type="predicted"/>
<dbReference type="RefSeq" id="WP_344027689.1">
    <property type="nucleotide sequence ID" value="NZ_BAAAJK010000048.1"/>
</dbReference>
<feature type="region of interest" description="Disordered" evidence="1">
    <location>
        <begin position="205"/>
        <end position="228"/>
    </location>
</feature>
<reference evidence="2 3" key="1">
    <citation type="journal article" date="2019" name="Int. J. Syst. Evol. Microbiol.">
        <title>The Global Catalogue of Microorganisms (GCM) 10K type strain sequencing project: providing services to taxonomists for standard genome sequencing and annotation.</title>
        <authorList>
            <consortium name="The Broad Institute Genomics Platform"/>
            <consortium name="The Broad Institute Genome Sequencing Center for Infectious Disease"/>
            <person name="Wu L."/>
            <person name="Ma J."/>
        </authorList>
    </citation>
    <scope>NUCLEOTIDE SEQUENCE [LARGE SCALE GENOMIC DNA]</scope>
    <source>
        <strain evidence="2 3">JCM 11896</strain>
    </source>
</reference>
<evidence type="ECO:0000256" key="1">
    <source>
        <dbReference type="SAM" id="MobiDB-lite"/>
    </source>
</evidence>
<keyword evidence="3" id="KW-1185">Reference proteome</keyword>
<dbReference type="Proteomes" id="UP001501414">
    <property type="component" value="Unassembled WGS sequence"/>
</dbReference>
<evidence type="ECO:0000313" key="2">
    <source>
        <dbReference type="EMBL" id="GAA1399399.1"/>
    </source>
</evidence>
<sequence length="228" mass="25619">MVPDVIVEMLVNSAEASLDSDPERRETQQRFRELEKRRLAYPFLAAWRLTIEVQLKSTIDSVNSVLPGGPLAGRAKKEMSRHDVAYLWSYLTTRQLPTLSNELKPLLPRLHLSGPTPGFDFTVTEADEATIQNLVRIDPDGQTLRYDSSLDGKRNLAHTPSIDISEMHRQLSDVYAWLSDISGVALSVRIVRECESEIEAIEAHLENGRTSAAKPSRQTPEESEPGRE</sequence>
<name>A0ABN1Y8M5_9PSEU</name>